<protein>
    <recommendedName>
        <fullName evidence="14">Steroid C26-monooxygenase</fullName>
    </recommendedName>
    <alternativeName>
        <fullName evidence="15">Cholest-4-en-3-one C26-monooxygenase</fullName>
    </alternativeName>
    <alternativeName>
        <fullName evidence="17">Cholesterol C26-monooxygenase</fullName>
    </alternativeName>
    <alternativeName>
        <fullName evidence="16">Steroid C27-monooxygenase</fullName>
    </alternativeName>
</protein>
<evidence type="ECO:0000256" key="10">
    <source>
        <dbReference type="ARBA" id="ARBA00023098"/>
    </source>
</evidence>
<dbReference type="PRINTS" id="PR00385">
    <property type="entry name" value="P450"/>
</dbReference>
<dbReference type="Gene3D" id="1.10.630.10">
    <property type="entry name" value="Cytochrome P450"/>
    <property type="match status" value="1"/>
</dbReference>
<evidence type="ECO:0000313" key="20">
    <source>
        <dbReference type="Proteomes" id="UP000254978"/>
    </source>
</evidence>
<dbReference type="CDD" id="cd20625">
    <property type="entry name" value="CYP164-like"/>
    <property type="match status" value="1"/>
</dbReference>
<keyword evidence="12" id="KW-0753">Steroid metabolism</keyword>
<comment type="pathway">
    <text evidence="13">Steroid metabolism; cholesterol degradation.</text>
</comment>
<evidence type="ECO:0000256" key="13">
    <source>
        <dbReference type="ARBA" id="ARBA00049645"/>
    </source>
</evidence>
<evidence type="ECO:0000256" key="12">
    <source>
        <dbReference type="ARBA" id="ARBA00023221"/>
    </source>
</evidence>
<evidence type="ECO:0000256" key="11">
    <source>
        <dbReference type="ARBA" id="ARBA00023166"/>
    </source>
</evidence>
<evidence type="ECO:0000256" key="3">
    <source>
        <dbReference type="ARBA" id="ARBA00022548"/>
    </source>
</evidence>
<dbReference type="PANTHER" id="PTHR46696">
    <property type="entry name" value="P450, PUTATIVE (EUROFUNG)-RELATED"/>
    <property type="match status" value="1"/>
</dbReference>
<evidence type="ECO:0000256" key="16">
    <source>
        <dbReference type="ARBA" id="ARBA00082981"/>
    </source>
</evidence>
<organism evidence="19 20">
    <name type="scientific">Mycolicibacterium tokaiense</name>
    <dbReference type="NCBI Taxonomy" id="39695"/>
    <lineage>
        <taxon>Bacteria</taxon>
        <taxon>Bacillati</taxon>
        <taxon>Actinomycetota</taxon>
        <taxon>Actinomycetes</taxon>
        <taxon>Mycobacteriales</taxon>
        <taxon>Mycobacteriaceae</taxon>
        <taxon>Mycolicibacterium</taxon>
    </lineage>
</organism>
<keyword evidence="11" id="KW-1207">Sterol metabolism</keyword>
<evidence type="ECO:0000256" key="1">
    <source>
        <dbReference type="ARBA" id="ARBA00001971"/>
    </source>
</evidence>
<evidence type="ECO:0000256" key="4">
    <source>
        <dbReference type="ARBA" id="ARBA00022617"/>
    </source>
</evidence>
<dbReference type="PANTHER" id="PTHR46696:SF1">
    <property type="entry name" value="CYTOCHROME P450 YJIB-RELATED"/>
    <property type="match status" value="1"/>
</dbReference>
<dbReference type="InterPro" id="IPR036396">
    <property type="entry name" value="Cyt_P450_sf"/>
</dbReference>
<evidence type="ECO:0000256" key="18">
    <source>
        <dbReference type="RuleBase" id="RU000461"/>
    </source>
</evidence>
<keyword evidence="5 18" id="KW-0479">Metal-binding</keyword>
<dbReference type="OrthoDB" id="142769at2"/>
<dbReference type="InterPro" id="IPR017972">
    <property type="entry name" value="Cyt_P450_CS"/>
</dbReference>
<keyword evidence="10" id="KW-0443">Lipid metabolism</keyword>
<evidence type="ECO:0000313" key="19">
    <source>
        <dbReference type="EMBL" id="STZ62142.1"/>
    </source>
</evidence>
<evidence type="ECO:0000256" key="17">
    <source>
        <dbReference type="ARBA" id="ARBA00083909"/>
    </source>
</evidence>
<comment type="cofactor">
    <cofactor evidence="1">
        <name>heme</name>
        <dbReference type="ChEBI" id="CHEBI:30413"/>
    </cofactor>
</comment>
<dbReference type="GO" id="GO:0005506">
    <property type="term" value="F:iron ion binding"/>
    <property type="evidence" value="ECO:0007669"/>
    <property type="project" value="InterPro"/>
</dbReference>
<keyword evidence="6" id="KW-0442">Lipid degradation</keyword>
<dbReference type="PRINTS" id="PR00359">
    <property type="entry name" value="BP450"/>
</dbReference>
<dbReference type="GO" id="GO:0016042">
    <property type="term" value="P:lipid catabolic process"/>
    <property type="evidence" value="ECO:0007669"/>
    <property type="project" value="UniProtKB-KW"/>
</dbReference>
<evidence type="ECO:0000256" key="9">
    <source>
        <dbReference type="ARBA" id="ARBA00023033"/>
    </source>
</evidence>
<dbReference type="Pfam" id="PF00067">
    <property type="entry name" value="p450"/>
    <property type="match status" value="1"/>
</dbReference>
<evidence type="ECO:0000256" key="15">
    <source>
        <dbReference type="ARBA" id="ARBA00079588"/>
    </source>
</evidence>
<keyword evidence="9 18" id="KW-0503">Monooxygenase</keyword>
<keyword evidence="3" id="KW-0153">Cholesterol metabolism</keyword>
<sequence>MTQTSGPRLLDEVSLTSPELAIDPFPYFESLVEDAPVLWNTTMKAWLVSRYDDVSTALRDQAFGSDRVGPYLASRVPAQDRRRFERMFDILASWMVFMGPPDHTRLRGLVHKSFTPRRIRLLQGKADEIAQGLANTVKRRLDDGETVDLMADYCVPFPGQMIAEMFGVPVEDGVRLKGWAEELGLFINGALADPQRNERVAAAMAEFEDYLMELVLQYRRQPADNILSGLVEASDDADGTLSELELIGTCMLILDAGYKTVQNAMANALLTLMSSPQDWRRLGSDPTVAGAAVEECLRFLGPGNVIVRRAATDIELGGQQIEKGSRVYLLTGAANRDPRRFDDPQSFVIDRKPNPHLMFGQGIHFCLGTALARMELTSGLTTLTRTIDPPVLAVGERDLAWHRVLILHGVEALPVNRRPAP</sequence>
<keyword evidence="4 18" id="KW-0349">Heme</keyword>
<dbReference type="PROSITE" id="PS00086">
    <property type="entry name" value="CYTOCHROME_P450"/>
    <property type="match status" value="1"/>
</dbReference>
<dbReference type="GO" id="GO:0008203">
    <property type="term" value="P:cholesterol metabolic process"/>
    <property type="evidence" value="ECO:0007669"/>
    <property type="project" value="UniProtKB-KW"/>
</dbReference>
<dbReference type="InterPro" id="IPR001128">
    <property type="entry name" value="Cyt_P450"/>
</dbReference>
<dbReference type="AlphaFoldDB" id="A0A378TMX4"/>
<keyword evidence="7 18" id="KW-0560">Oxidoreductase</keyword>
<evidence type="ECO:0000256" key="6">
    <source>
        <dbReference type="ARBA" id="ARBA00022963"/>
    </source>
</evidence>
<dbReference type="InterPro" id="IPR002397">
    <property type="entry name" value="Cyt_P450_B"/>
</dbReference>
<evidence type="ECO:0000256" key="8">
    <source>
        <dbReference type="ARBA" id="ARBA00023004"/>
    </source>
</evidence>
<evidence type="ECO:0000256" key="2">
    <source>
        <dbReference type="ARBA" id="ARBA00010617"/>
    </source>
</evidence>
<dbReference type="SUPFAM" id="SSF48264">
    <property type="entry name" value="Cytochrome P450"/>
    <property type="match status" value="1"/>
</dbReference>
<evidence type="ECO:0000256" key="7">
    <source>
        <dbReference type="ARBA" id="ARBA00023002"/>
    </source>
</evidence>
<dbReference type="RefSeq" id="WP_115280904.1">
    <property type="nucleotide sequence ID" value="NZ_AP022600.1"/>
</dbReference>
<accession>A0A378TMX4</accession>
<name>A0A378TMX4_9MYCO</name>
<gene>
    <name evidence="19" type="primary">bioI_2</name>
    <name evidence="19" type="ORF">NCTC10821_05706</name>
</gene>
<dbReference type="GO" id="GO:0016705">
    <property type="term" value="F:oxidoreductase activity, acting on paired donors, with incorporation or reduction of molecular oxygen"/>
    <property type="evidence" value="ECO:0007669"/>
    <property type="project" value="InterPro"/>
</dbReference>
<proteinExistence type="inferred from homology"/>
<keyword evidence="8 18" id="KW-0408">Iron</keyword>
<comment type="similarity">
    <text evidence="2 18">Belongs to the cytochrome P450 family.</text>
</comment>
<evidence type="ECO:0000256" key="5">
    <source>
        <dbReference type="ARBA" id="ARBA00022723"/>
    </source>
</evidence>
<evidence type="ECO:0000256" key="14">
    <source>
        <dbReference type="ARBA" id="ARBA00070775"/>
    </source>
</evidence>
<dbReference type="FunFam" id="1.10.630.10:FF:000018">
    <property type="entry name" value="Cytochrome P450 monooxygenase"/>
    <property type="match status" value="1"/>
</dbReference>
<keyword evidence="20" id="KW-1185">Reference proteome</keyword>
<dbReference type="GO" id="GO:0004497">
    <property type="term" value="F:monooxygenase activity"/>
    <property type="evidence" value="ECO:0007669"/>
    <property type="project" value="UniProtKB-KW"/>
</dbReference>
<dbReference type="EMBL" id="UGQT01000001">
    <property type="protein sequence ID" value="STZ62142.1"/>
    <property type="molecule type" value="Genomic_DNA"/>
</dbReference>
<dbReference type="Proteomes" id="UP000254978">
    <property type="component" value="Unassembled WGS sequence"/>
</dbReference>
<reference evidence="19 20" key="1">
    <citation type="submission" date="2018-06" db="EMBL/GenBank/DDBJ databases">
        <authorList>
            <consortium name="Pathogen Informatics"/>
            <person name="Doyle S."/>
        </authorList>
    </citation>
    <scope>NUCLEOTIDE SEQUENCE [LARGE SCALE GENOMIC DNA]</scope>
    <source>
        <strain evidence="19 20">NCTC10821</strain>
    </source>
</reference>
<dbReference type="GO" id="GO:0020037">
    <property type="term" value="F:heme binding"/>
    <property type="evidence" value="ECO:0007669"/>
    <property type="project" value="InterPro"/>
</dbReference>